<dbReference type="EMBL" id="BRYB01003204">
    <property type="protein sequence ID" value="GMI32672.1"/>
    <property type="molecule type" value="Genomic_DNA"/>
</dbReference>
<dbReference type="Proteomes" id="UP001165060">
    <property type="component" value="Unassembled WGS sequence"/>
</dbReference>
<evidence type="ECO:0000313" key="2">
    <source>
        <dbReference type="Proteomes" id="UP001165060"/>
    </source>
</evidence>
<proteinExistence type="predicted"/>
<accession>A0ABQ6MUH1</accession>
<protein>
    <recommendedName>
        <fullName evidence="3">Kinase</fullName>
    </recommendedName>
</protein>
<comment type="caution">
    <text evidence="1">The sequence shown here is derived from an EMBL/GenBank/DDBJ whole genome shotgun (WGS) entry which is preliminary data.</text>
</comment>
<name>A0ABQ6MUH1_9STRA</name>
<evidence type="ECO:0000313" key="1">
    <source>
        <dbReference type="EMBL" id="GMI32672.1"/>
    </source>
</evidence>
<evidence type="ECO:0008006" key="3">
    <source>
        <dbReference type="Google" id="ProtNLM"/>
    </source>
</evidence>
<keyword evidence="2" id="KW-1185">Reference proteome</keyword>
<gene>
    <name evidence="1" type="ORF">TeGR_g8340</name>
</gene>
<sequence length="200" mass="22165">PPTPPPLPQTLTENNVFRFPPTFTFIFRSFASIDGIGKGLDKNYDIGKLSQPFIERFTEVQKGYKSGFDKNLNIFGKATGLNTKDIEVAITSPRRIAYVEETLRSMESGNLKIRVRSLENEKSLERMALTQSSIVNLLLCSIASNFISVAAGPAGRVPAIAGAAFFAFKAFVGSKKIKAFDKKQSKFEVNRFTGEDKEKK</sequence>
<feature type="non-terminal residue" evidence="1">
    <location>
        <position position="1"/>
    </location>
</feature>
<organism evidence="1 2">
    <name type="scientific">Tetraparma gracilis</name>
    <dbReference type="NCBI Taxonomy" id="2962635"/>
    <lineage>
        <taxon>Eukaryota</taxon>
        <taxon>Sar</taxon>
        <taxon>Stramenopiles</taxon>
        <taxon>Ochrophyta</taxon>
        <taxon>Bolidophyceae</taxon>
        <taxon>Parmales</taxon>
        <taxon>Triparmaceae</taxon>
        <taxon>Tetraparma</taxon>
    </lineage>
</organism>
<reference evidence="1 2" key="1">
    <citation type="journal article" date="2023" name="Commun. Biol.">
        <title>Genome analysis of Parmales, the sister group of diatoms, reveals the evolutionary specialization of diatoms from phago-mixotrophs to photoautotrophs.</title>
        <authorList>
            <person name="Ban H."/>
            <person name="Sato S."/>
            <person name="Yoshikawa S."/>
            <person name="Yamada K."/>
            <person name="Nakamura Y."/>
            <person name="Ichinomiya M."/>
            <person name="Sato N."/>
            <person name="Blanc-Mathieu R."/>
            <person name="Endo H."/>
            <person name="Kuwata A."/>
            <person name="Ogata H."/>
        </authorList>
    </citation>
    <scope>NUCLEOTIDE SEQUENCE [LARGE SCALE GENOMIC DNA]</scope>
</reference>